<dbReference type="FunFam" id="3.60.20.40:FF:000001">
    <property type="entry name" value="Gamma-glutamyltranspeptidase 1"/>
    <property type="match status" value="1"/>
</dbReference>
<dbReference type="FunFam" id="1.10.246.130:FF:000002">
    <property type="entry name" value="glutathione hydrolase 1 proenzyme"/>
    <property type="match status" value="1"/>
</dbReference>
<dbReference type="GO" id="GO:0006751">
    <property type="term" value="P:glutathione catabolic process"/>
    <property type="evidence" value="ECO:0007669"/>
    <property type="project" value="InterPro"/>
</dbReference>
<evidence type="ECO:0000256" key="2">
    <source>
        <dbReference type="PIRSR" id="PIRSR600101-1"/>
    </source>
</evidence>
<dbReference type="NCBIfam" id="TIGR00066">
    <property type="entry name" value="g_glut_trans"/>
    <property type="match status" value="1"/>
</dbReference>
<organism evidence="4 5">
    <name type="scientific">Owenia fusiformis</name>
    <name type="common">Polychaete worm</name>
    <dbReference type="NCBI Taxonomy" id="6347"/>
    <lineage>
        <taxon>Eukaryota</taxon>
        <taxon>Metazoa</taxon>
        <taxon>Spiralia</taxon>
        <taxon>Lophotrochozoa</taxon>
        <taxon>Annelida</taxon>
        <taxon>Polychaeta</taxon>
        <taxon>Sedentaria</taxon>
        <taxon>Canalipalpata</taxon>
        <taxon>Sabellida</taxon>
        <taxon>Oweniida</taxon>
        <taxon>Oweniidae</taxon>
        <taxon>Owenia</taxon>
    </lineage>
</organism>
<dbReference type="PANTHER" id="PTHR11686:SF9">
    <property type="entry name" value="RE13973P"/>
    <property type="match status" value="1"/>
</dbReference>
<proteinExistence type="predicted"/>
<feature type="binding site" evidence="3">
    <location>
        <position position="556"/>
    </location>
    <ligand>
        <name>L-glutamate</name>
        <dbReference type="ChEBI" id="CHEBI:29985"/>
    </ligand>
</feature>
<protein>
    <submittedName>
        <fullName evidence="4">Uncharacterized protein</fullName>
    </submittedName>
</protein>
<feature type="binding site" evidence="3">
    <location>
        <begin position="533"/>
        <end position="534"/>
    </location>
    <ligand>
        <name>L-glutamate</name>
        <dbReference type="ChEBI" id="CHEBI:29985"/>
    </ligand>
</feature>
<dbReference type="Gene3D" id="1.10.246.130">
    <property type="match status" value="1"/>
</dbReference>
<dbReference type="PANTHER" id="PTHR11686">
    <property type="entry name" value="GAMMA GLUTAMYL TRANSPEPTIDASE"/>
    <property type="match status" value="1"/>
</dbReference>
<dbReference type="Gene3D" id="3.60.20.40">
    <property type="match status" value="1"/>
</dbReference>
<keyword evidence="1" id="KW-0800">Toxin</keyword>
<dbReference type="AlphaFoldDB" id="A0A8J1UWJ3"/>
<evidence type="ECO:0000313" key="4">
    <source>
        <dbReference type="EMBL" id="CAH1800421.1"/>
    </source>
</evidence>
<dbReference type="Pfam" id="PF01019">
    <property type="entry name" value="G_glu_transpept"/>
    <property type="match status" value="1"/>
</dbReference>
<feature type="binding site" evidence="3">
    <location>
        <begin position="481"/>
        <end position="483"/>
    </location>
    <ligand>
        <name>L-glutamate</name>
        <dbReference type="ChEBI" id="CHEBI:29985"/>
    </ligand>
</feature>
<dbReference type="InterPro" id="IPR029055">
    <property type="entry name" value="Ntn_hydrolases_N"/>
</dbReference>
<evidence type="ECO:0000256" key="1">
    <source>
        <dbReference type="ARBA" id="ARBA00084097"/>
    </source>
</evidence>
<dbReference type="PRINTS" id="PR01210">
    <property type="entry name" value="GGTRANSPTASE"/>
</dbReference>
<keyword evidence="1" id="KW-1202">Platelet aggregation activating toxin</keyword>
<dbReference type="OrthoDB" id="1081007at2759"/>
<gene>
    <name evidence="4" type="ORF">OFUS_LOCUS24308</name>
</gene>
<dbReference type="Proteomes" id="UP000749559">
    <property type="component" value="Unassembled WGS sequence"/>
</dbReference>
<dbReference type="InterPro" id="IPR043138">
    <property type="entry name" value="GGT_lsub"/>
</dbReference>
<keyword evidence="5" id="KW-1185">Reference proteome</keyword>
<dbReference type="GO" id="GO:0036374">
    <property type="term" value="F:glutathione hydrolase activity"/>
    <property type="evidence" value="ECO:0007669"/>
    <property type="project" value="InterPro"/>
</dbReference>
<feature type="binding site" evidence="3">
    <location>
        <position position="505"/>
    </location>
    <ligand>
        <name>L-glutamate</name>
        <dbReference type="ChEBI" id="CHEBI:29985"/>
    </ligand>
</feature>
<comment type="caution">
    <text evidence="4">The sequence shown here is derived from an EMBL/GenBank/DDBJ whole genome shotgun (WGS) entry which is preliminary data.</text>
</comment>
<dbReference type="InterPro" id="IPR043137">
    <property type="entry name" value="GGT_ssub_C"/>
</dbReference>
<dbReference type="EMBL" id="CAIIXF020000012">
    <property type="protein sequence ID" value="CAH1800421.1"/>
    <property type="molecule type" value="Genomic_DNA"/>
</dbReference>
<dbReference type="InterPro" id="IPR000101">
    <property type="entry name" value="GGT_peptidase"/>
</dbReference>
<feature type="active site" description="Nucleophile" evidence="2">
    <location>
        <position position="463"/>
    </location>
</feature>
<evidence type="ECO:0000313" key="5">
    <source>
        <dbReference type="Proteomes" id="UP000749559"/>
    </source>
</evidence>
<sequence length="654" mass="70982">MRRQSTGENAPLMGEIGIQQPSIRSAKWFIFGGVGLCLVAVGLVIGAVIVVNSDSHGTVQSDETPLYSEKFIATSERPGVVVGTDSPQNKAHDVYVDSLGDGIHEPPPSDSPMGKYKYASVAADHPLCSKIGTDIMGKHCGSAVDAAIASLLCIGIENAHSTGIGGGSFVTIYDREKREVVSLDCREEAPSGASTNMFVNNTSGSLDGGLSIAVPAEVACYKKMHDMYGRLPWKQLFEPTIKLCREGFEVNQAMSKTMVELAPKIEKYPGMKIFINPTTREFYKEGEYMTRPKLADTLELIAEKGADEFYHGELAKTIVKEIRQAGGIVTLADMKNYKVLVKDALNVTLDNGGYTVFGPPPPSSGAVLMYILSILDGYNMGPRNMKTKHKTILTYHRIIEAFKFAYAKRSLLGDGRFVDIKQVVQNLTSKDYANYIRSKISDDKTHDLEYYEPDFGNEEDHGTSHLAVLGPDGSAVSVTSTINQHFGSKVRGSKTGIIYNDEMDDFSTPGTVNGFGIPASPANYIKPGKRPLSSMCPAVIIDKGGNVISVTGASGGSKITTSTAYNTVRNLWLGETIKEAIDYPRLHHQLVPLYIQIEKGFPLKYIEGLIEKGHNVTMLDSAGSVCQAIHDTQSGRYSIHANSDYRKGGAPDGY</sequence>
<evidence type="ECO:0000256" key="3">
    <source>
        <dbReference type="PIRSR" id="PIRSR600101-2"/>
    </source>
</evidence>
<reference evidence="4" key="1">
    <citation type="submission" date="2022-03" db="EMBL/GenBank/DDBJ databases">
        <authorList>
            <person name="Martin C."/>
        </authorList>
    </citation>
    <scope>NUCLEOTIDE SEQUENCE</scope>
</reference>
<name>A0A8J1UWJ3_OWEFU</name>
<feature type="binding site" evidence="3">
    <location>
        <position position="186"/>
    </location>
    <ligand>
        <name>L-glutamate</name>
        <dbReference type="ChEBI" id="CHEBI:29985"/>
    </ligand>
</feature>
<dbReference type="GO" id="GO:0005886">
    <property type="term" value="C:plasma membrane"/>
    <property type="evidence" value="ECO:0007669"/>
    <property type="project" value="TreeGrafter"/>
</dbReference>
<dbReference type="SUPFAM" id="SSF56235">
    <property type="entry name" value="N-terminal nucleophile aminohydrolases (Ntn hydrolases)"/>
    <property type="match status" value="1"/>
</dbReference>
<keyword evidence="1" id="KW-1199">Hemostasis impairing toxin</keyword>
<accession>A0A8J1UWJ3</accession>